<comment type="caution">
    <text evidence="3">The sequence shown here is derived from an EMBL/GenBank/DDBJ whole genome shotgun (WGS) entry which is preliminary data.</text>
</comment>
<proteinExistence type="predicted"/>
<keyword evidence="2" id="KW-0812">Transmembrane</keyword>
<reference evidence="3 4" key="1">
    <citation type="submission" date="2019-05" db="EMBL/GenBank/DDBJ databases">
        <title>Another draft genome of Portunus trituberculatus and its Hox gene families provides insights of decapod evolution.</title>
        <authorList>
            <person name="Jeong J.-H."/>
            <person name="Song I."/>
            <person name="Kim S."/>
            <person name="Choi T."/>
            <person name="Kim D."/>
            <person name="Ryu S."/>
            <person name="Kim W."/>
        </authorList>
    </citation>
    <scope>NUCLEOTIDE SEQUENCE [LARGE SCALE GENOMIC DNA]</scope>
    <source>
        <tissue evidence="3">Muscle</tissue>
    </source>
</reference>
<sequence length="122" mass="13268">MSSSSSSSSTFSSVFYTLPSSSTSTSSSSSSSSPSMTSPDASTQGRASHSLPPSPSVRRLFVRLRFRKWEKKCKVFVVFSRIKKVLMRVIAKILIFKAAVVVMVAVVVVVVVVVEVKVCDRE</sequence>
<protein>
    <submittedName>
        <fullName evidence="3">Uncharacterized protein</fullName>
    </submittedName>
</protein>
<evidence type="ECO:0000256" key="1">
    <source>
        <dbReference type="SAM" id="MobiDB-lite"/>
    </source>
</evidence>
<feature type="region of interest" description="Disordered" evidence="1">
    <location>
        <begin position="18"/>
        <end position="55"/>
    </location>
</feature>
<evidence type="ECO:0000313" key="4">
    <source>
        <dbReference type="Proteomes" id="UP000324222"/>
    </source>
</evidence>
<gene>
    <name evidence="3" type="ORF">E2C01_063294</name>
</gene>
<dbReference type="EMBL" id="VSRR010028857">
    <property type="protein sequence ID" value="MPC69079.1"/>
    <property type="molecule type" value="Genomic_DNA"/>
</dbReference>
<keyword evidence="2" id="KW-1133">Transmembrane helix</keyword>
<keyword evidence="4" id="KW-1185">Reference proteome</keyword>
<feature type="transmembrane region" description="Helical" evidence="2">
    <location>
        <begin position="89"/>
        <end position="114"/>
    </location>
</feature>
<feature type="compositionally biased region" description="Low complexity" evidence="1">
    <location>
        <begin position="18"/>
        <end position="39"/>
    </location>
</feature>
<organism evidence="3 4">
    <name type="scientific">Portunus trituberculatus</name>
    <name type="common">Swimming crab</name>
    <name type="synonym">Neptunus trituberculatus</name>
    <dbReference type="NCBI Taxonomy" id="210409"/>
    <lineage>
        <taxon>Eukaryota</taxon>
        <taxon>Metazoa</taxon>
        <taxon>Ecdysozoa</taxon>
        <taxon>Arthropoda</taxon>
        <taxon>Crustacea</taxon>
        <taxon>Multicrustacea</taxon>
        <taxon>Malacostraca</taxon>
        <taxon>Eumalacostraca</taxon>
        <taxon>Eucarida</taxon>
        <taxon>Decapoda</taxon>
        <taxon>Pleocyemata</taxon>
        <taxon>Brachyura</taxon>
        <taxon>Eubrachyura</taxon>
        <taxon>Portunoidea</taxon>
        <taxon>Portunidae</taxon>
        <taxon>Portuninae</taxon>
        <taxon>Portunus</taxon>
    </lineage>
</organism>
<dbReference type="AlphaFoldDB" id="A0A5B7HH66"/>
<dbReference type="Proteomes" id="UP000324222">
    <property type="component" value="Unassembled WGS sequence"/>
</dbReference>
<evidence type="ECO:0000256" key="2">
    <source>
        <dbReference type="SAM" id="Phobius"/>
    </source>
</evidence>
<accession>A0A5B7HH66</accession>
<name>A0A5B7HH66_PORTR</name>
<evidence type="ECO:0000313" key="3">
    <source>
        <dbReference type="EMBL" id="MPC69079.1"/>
    </source>
</evidence>
<keyword evidence="2" id="KW-0472">Membrane</keyword>